<organism evidence="3 4">
    <name type="scientific">Halomonas citrativorans</name>
    <dbReference type="NCBI Taxonomy" id="2742612"/>
    <lineage>
        <taxon>Bacteria</taxon>
        <taxon>Pseudomonadati</taxon>
        <taxon>Pseudomonadota</taxon>
        <taxon>Gammaproteobacteria</taxon>
        <taxon>Oceanospirillales</taxon>
        <taxon>Halomonadaceae</taxon>
        <taxon>Halomonas</taxon>
    </lineage>
</organism>
<evidence type="ECO:0000259" key="1">
    <source>
        <dbReference type="Pfam" id="PF05292"/>
    </source>
</evidence>
<protein>
    <submittedName>
        <fullName evidence="3">Malonyl-CoA decarboxylase</fullName>
        <ecNumber evidence="3">4.1.1.9</ecNumber>
    </submittedName>
</protein>
<sequence>MNVNMTFLQGLLSNISTRTRLLGNASNTAQSSGAHLQALSSACATLMERGGEASQIMTAQRALTHYQQLAPEERLAFFSLLASDYAAEPSAIHSAYKAYCASEDNAALEQLFNACEPRRQDLLRRLNLCPGGTFELVKMRADLLKQLRHTPELAALNSDFSHLFNSWFNRGFLVLESIDWNTPAAVLEKLIQYEAVHAISDWRDLRRRLDPDDRRCYAFFHPATGDEPLIFVEVALCKGIPDNVQRILEHGEEVPLEVADTAVFYSISNCQAGLKGVSFGNFLIKQVVQELSRELPQLKNFVTLSPVPGFADWLAEQRASQSLVLSETLSTFLQDHEATELPAAAHKEFMRLAAYYLTEAKHRSGQPLNPVARFHLGNGASLHRLNWLGDTSSKGLQQAHGLMVNYLYQLERIEQNHEAYTRNHSVVCANDIRRLANQAGQYFNSEASA</sequence>
<dbReference type="EMBL" id="FUKM01000057">
    <property type="protein sequence ID" value="SJN14650.1"/>
    <property type="molecule type" value="Genomic_DNA"/>
</dbReference>
<dbReference type="Gene3D" id="3.40.630.150">
    <property type="entry name" value="Malonyl-CoA decarboxylase, catalytic domain"/>
    <property type="match status" value="1"/>
</dbReference>
<gene>
    <name evidence="3" type="ORF">CZ787_16205</name>
</gene>
<dbReference type="GO" id="GO:0006633">
    <property type="term" value="P:fatty acid biosynthetic process"/>
    <property type="evidence" value="ECO:0007669"/>
    <property type="project" value="InterPro"/>
</dbReference>
<dbReference type="InterPro" id="IPR042303">
    <property type="entry name" value="Malonyl_CoA_deC_C_sf"/>
</dbReference>
<dbReference type="InterPro" id="IPR035372">
    <property type="entry name" value="MCD_N"/>
</dbReference>
<accession>A0A1R4I4B8</accession>
<dbReference type="GO" id="GO:0050080">
    <property type="term" value="F:malonyl-CoA decarboxylase activity"/>
    <property type="evidence" value="ECO:0007669"/>
    <property type="project" value="UniProtKB-EC"/>
</dbReference>
<dbReference type="Gene3D" id="1.20.140.90">
    <property type="entry name" value="Malonyl-CoA decarboxylase, oligemerization domain"/>
    <property type="match status" value="1"/>
</dbReference>
<comment type="caution">
    <text evidence="3">The sequence shown here is derived from an EMBL/GenBank/DDBJ whole genome shotgun (WGS) entry which is preliminary data.</text>
</comment>
<dbReference type="InterPro" id="IPR038917">
    <property type="entry name" value="Malonyl_CoA_deC"/>
</dbReference>
<dbReference type="InterPro" id="IPR007956">
    <property type="entry name" value="Malonyl_CoA_deC_C"/>
</dbReference>
<dbReference type="AlphaFoldDB" id="A0A1R4I4B8"/>
<keyword evidence="3" id="KW-0456">Lyase</keyword>
<dbReference type="Pfam" id="PF05292">
    <property type="entry name" value="MCD"/>
    <property type="match status" value="1"/>
</dbReference>
<dbReference type="InterPro" id="IPR038351">
    <property type="entry name" value="MCD_N_sf"/>
</dbReference>
<reference evidence="3 4" key="1">
    <citation type="submission" date="2017-02" db="EMBL/GenBank/DDBJ databases">
        <authorList>
            <person name="Dridi B."/>
        </authorList>
    </citation>
    <scope>NUCLEOTIDE SEQUENCE [LARGE SCALE GENOMIC DNA]</scope>
    <source>
        <strain evidence="3 4">JB380</strain>
    </source>
</reference>
<feature type="domain" description="Malonyl-CoA decarboxylase N-terminal" evidence="2">
    <location>
        <begin position="85"/>
        <end position="168"/>
    </location>
</feature>
<dbReference type="EC" id="4.1.1.9" evidence="3"/>
<dbReference type="PANTHER" id="PTHR28641">
    <property type="match status" value="1"/>
</dbReference>
<evidence type="ECO:0000313" key="4">
    <source>
        <dbReference type="Proteomes" id="UP000196331"/>
    </source>
</evidence>
<evidence type="ECO:0000313" key="3">
    <source>
        <dbReference type="EMBL" id="SJN14650.1"/>
    </source>
</evidence>
<feature type="domain" description="Malonyl-CoA decarboxylase C-terminal" evidence="1">
    <location>
        <begin position="171"/>
        <end position="409"/>
    </location>
</feature>
<dbReference type="Proteomes" id="UP000196331">
    <property type="component" value="Unassembled WGS sequence"/>
</dbReference>
<dbReference type="PANTHER" id="PTHR28641:SF1">
    <property type="entry name" value="MALONYL-COA DECARBOXYLASE, MITOCHONDRIAL"/>
    <property type="match status" value="1"/>
</dbReference>
<name>A0A1R4I4B8_9GAMM</name>
<dbReference type="Pfam" id="PF17408">
    <property type="entry name" value="MCD_N"/>
    <property type="match status" value="1"/>
</dbReference>
<proteinExistence type="predicted"/>
<evidence type="ECO:0000259" key="2">
    <source>
        <dbReference type="Pfam" id="PF17408"/>
    </source>
</evidence>